<accession>A0A9D1RYW8</accession>
<evidence type="ECO:0000256" key="2">
    <source>
        <dbReference type="ARBA" id="ARBA00022801"/>
    </source>
</evidence>
<dbReference type="PROSITE" id="PS00122">
    <property type="entry name" value="CARBOXYLESTERASE_B_1"/>
    <property type="match status" value="1"/>
</dbReference>
<evidence type="ECO:0000259" key="4">
    <source>
        <dbReference type="Pfam" id="PF00135"/>
    </source>
</evidence>
<feature type="domain" description="Carboxylesterase type B" evidence="4">
    <location>
        <begin position="21"/>
        <end position="532"/>
    </location>
</feature>
<dbReference type="Gene3D" id="3.40.50.1820">
    <property type="entry name" value="alpha/beta hydrolase"/>
    <property type="match status" value="1"/>
</dbReference>
<keyword evidence="2 3" id="KW-0378">Hydrolase</keyword>
<dbReference type="Pfam" id="PF00135">
    <property type="entry name" value="COesterase"/>
    <property type="match status" value="1"/>
</dbReference>
<dbReference type="InterPro" id="IPR050309">
    <property type="entry name" value="Type-B_Carboxylest/Lipase"/>
</dbReference>
<evidence type="ECO:0000256" key="1">
    <source>
        <dbReference type="ARBA" id="ARBA00005964"/>
    </source>
</evidence>
<sequence length="575" mass="62917">MEFSESTDTTDQPATIRDRWIVHTTTGPVKGHAETGVAAFRGIPYAEKPVGDLRFRRAQPIAPWTEVLYADQSGDACAQYRAGSRRSEGTFTGSEDCLWLNVVVPQDEGEWGIGGVASHERKKKPILIYFHGGSNVHGSANVPMLSGEHFATSMDCIYVGVNYRVGIFGQMSLGFGTYTPDNMDTNPGHSDLITAIEWVHANASVFGGDATRITIMGESSGGSMVSALLATPRLEGLISSAIAQSPAATIVHRPETVAPWVDFAARWLRRMEAEVDVQPSKREPVRVAPPELSEAELKQATANLLRADTRMLAQLSDEMVRYQADNPSSSAGPFAPLVDGDLIPAHPLTPVAMLDVPLLVGSNRNEYDMMRLETKPSKMQLKRSQTFAGLFGADGAVADDETESGSDDAAGTAAGAAMPLGREILREHYKDGRSRAMVGRFFGDAIFTAPAWRMASNQPSKKAWVYRLDTTTPFLRLSGIGTMHALDLPILFQRYDQDKGPLALSLGGRDDFAVTTKVMHTRWRNFIHDQDPGFDPYHLGFATQIFDSKLPEGEETVYDPQAELRKAWERVDLAL</sequence>
<dbReference type="InterPro" id="IPR029058">
    <property type="entry name" value="AB_hydrolase_fold"/>
</dbReference>
<dbReference type="GO" id="GO:0016787">
    <property type="term" value="F:hydrolase activity"/>
    <property type="evidence" value="ECO:0007669"/>
    <property type="project" value="UniProtKB-KW"/>
</dbReference>
<dbReference type="PANTHER" id="PTHR11559">
    <property type="entry name" value="CARBOXYLESTERASE"/>
    <property type="match status" value="1"/>
</dbReference>
<dbReference type="Proteomes" id="UP000824189">
    <property type="component" value="Unassembled WGS sequence"/>
</dbReference>
<reference evidence="5" key="2">
    <citation type="submission" date="2021-04" db="EMBL/GenBank/DDBJ databases">
        <authorList>
            <person name="Gilroy R."/>
        </authorList>
    </citation>
    <scope>NUCLEOTIDE SEQUENCE</scope>
    <source>
        <strain evidence="5">4376</strain>
    </source>
</reference>
<evidence type="ECO:0000313" key="5">
    <source>
        <dbReference type="EMBL" id="HIW95197.1"/>
    </source>
</evidence>
<dbReference type="InterPro" id="IPR019826">
    <property type="entry name" value="Carboxylesterase_B_AS"/>
</dbReference>
<protein>
    <recommendedName>
        <fullName evidence="3">Carboxylic ester hydrolase</fullName>
        <ecNumber evidence="3">3.1.1.-</ecNumber>
    </recommendedName>
</protein>
<dbReference type="SUPFAM" id="SSF53474">
    <property type="entry name" value="alpha/beta-Hydrolases"/>
    <property type="match status" value="1"/>
</dbReference>
<organism evidence="5 6">
    <name type="scientific">Candidatus Corynebacterium gallistercoris</name>
    <dbReference type="NCBI Taxonomy" id="2838530"/>
    <lineage>
        <taxon>Bacteria</taxon>
        <taxon>Bacillati</taxon>
        <taxon>Actinomycetota</taxon>
        <taxon>Actinomycetes</taxon>
        <taxon>Mycobacteriales</taxon>
        <taxon>Corynebacteriaceae</taxon>
        <taxon>Corynebacterium</taxon>
    </lineage>
</organism>
<proteinExistence type="inferred from homology"/>
<dbReference type="EMBL" id="DXFZ01000022">
    <property type="protein sequence ID" value="HIW95197.1"/>
    <property type="molecule type" value="Genomic_DNA"/>
</dbReference>
<dbReference type="InterPro" id="IPR002018">
    <property type="entry name" value="CarbesteraseB"/>
</dbReference>
<dbReference type="EC" id="3.1.1.-" evidence="3"/>
<gene>
    <name evidence="5" type="ORF">H9867_01730</name>
</gene>
<comment type="caution">
    <text evidence="5">The sequence shown here is derived from an EMBL/GenBank/DDBJ whole genome shotgun (WGS) entry which is preliminary data.</text>
</comment>
<name>A0A9D1RYW8_9CORY</name>
<comment type="similarity">
    <text evidence="1 3">Belongs to the type-B carboxylesterase/lipase family.</text>
</comment>
<evidence type="ECO:0000313" key="6">
    <source>
        <dbReference type="Proteomes" id="UP000824189"/>
    </source>
</evidence>
<reference evidence="5" key="1">
    <citation type="journal article" date="2021" name="PeerJ">
        <title>Extensive microbial diversity within the chicken gut microbiome revealed by metagenomics and culture.</title>
        <authorList>
            <person name="Gilroy R."/>
            <person name="Ravi A."/>
            <person name="Getino M."/>
            <person name="Pursley I."/>
            <person name="Horton D.L."/>
            <person name="Alikhan N.F."/>
            <person name="Baker D."/>
            <person name="Gharbi K."/>
            <person name="Hall N."/>
            <person name="Watson M."/>
            <person name="Adriaenssens E.M."/>
            <person name="Foster-Nyarko E."/>
            <person name="Jarju S."/>
            <person name="Secka A."/>
            <person name="Antonio M."/>
            <person name="Oren A."/>
            <person name="Chaudhuri R.R."/>
            <person name="La Ragione R."/>
            <person name="Hildebrand F."/>
            <person name="Pallen M.J."/>
        </authorList>
    </citation>
    <scope>NUCLEOTIDE SEQUENCE</scope>
    <source>
        <strain evidence="5">4376</strain>
    </source>
</reference>
<dbReference type="AlphaFoldDB" id="A0A9D1RYW8"/>
<evidence type="ECO:0000256" key="3">
    <source>
        <dbReference type="RuleBase" id="RU361235"/>
    </source>
</evidence>